<proteinExistence type="predicted"/>
<dbReference type="Gene3D" id="2.60.40.10">
    <property type="entry name" value="Immunoglobulins"/>
    <property type="match status" value="1"/>
</dbReference>
<sequence length="143" mass="15373">MMSVSAAGDSQSLSCWLVEDIAGTESKPRAIQQTPVLIQFTDVAGLTQSSPVTADPDTLLLHVFDPSGKLSPEFTTCEITHHLPQEVSLTWGRSLTEEKISPPALARTWYTLAASNSKDGRAVSLVLGPLGDRKDHFSGRCPP</sequence>
<dbReference type="AlphaFoldDB" id="A0AAV6YAD6"/>
<evidence type="ECO:0000313" key="2">
    <source>
        <dbReference type="Proteomes" id="UP000824782"/>
    </source>
</evidence>
<gene>
    <name evidence="1" type="ORF">GDO81_019115</name>
</gene>
<organism evidence="1 2">
    <name type="scientific">Engystomops pustulosus</name>
    <name type="common">Tungara frog</name>
    <name type="synonym">Physalaemus pustulosus</name>
    <dbReference type="NCBI Taxonomy" id="76066"/>
    <lineage>
        <taxon>Eukaryota</taxon>
        <taxon>Metazoa</taxon>
        <taxon>Chordata</taxon>
        <taxon>Craniata</taxon>
        <taxon>Vertebrata</taxon>
        <taxon>Euteleostomi</taxon>
        <taxon>Amphibia</taxon>
        <taxon>Batrachia</taxon>
        <taxon>Anura</taxon>
        <taxon>Neobatrachia</taxon>
        <taxon>Hyloidea</taxon>
        <taxon>Leptodactylidae</taxon>
        <taxon>Leiuperinae</taxon>
        <taxon>Engystomops</taxon>
    </lineage>
</organism>
<evidence type="ECO:0000313" key="1">
    <source>
        <dbReference type="EMBL" id="KAG8534574.1"/>
    </source>
</evidence>
<dbReference type="Proteomes" id="UP000824782">
    <property type="component" value="Unassembled WGS sequence"/>
</dbReference>
<name>A0AAV6YAD6_ENGPU</name>
<protein>
    <submittedName>
        <fullName evidence="1">Uncharacterized protein</fullName>
    </submittedName>
</protein>
<reference evidence="1" key="1">
    <citation type="thesis" date="2020" institute="ProQuest LLC" country="789 East Eisenhower Parkway, Ann Arbor, MI, USA">
        <title>Comparative Genomics and Chromosome Evolution.</title>
        <authorList>
            <person name="Mudd A.B."/>
        </authorList>
    </citation>
    <scope>NUCLEOTIDE SEQUENCE</scope>
    <source>
        <strain evidence="1">237g6f4</strain>
        <tissue evidence="1">Blood</tissue>
    </source>
</reference>
<dbReference type="InterPro" id="IPR013783">
    <property type="entry name" value="Ig-like_fold"/>
</dbReference>
<comment type="caution">
    <text evidence="1">The sequence shown here is derived from an EMBL/GenBank/DDBJ whole genome shotgun (WGS) entry which is preliminary data.</text>
</comment>
<accession>A0AAV6YAD6</accession>
<feature type="non-terminal residue" evidence="1">
    <location>
        <position position="143"/>
    </location>
</feature>
<dbReference type="EMBL" id="WNYA01099638">
    <property type="protein sequence ID" value="KAG8534574.1"/>
    <property type="molecule type" value="Genomic_DNA"/>
</dbReference>
<keyword evidence="2" id="KW-1185">Reference proteome</keyword>